<dbReference type="AlphaFoldDB" id="A0ABD0RFK0"/>
<keyword evidence="2" id="KW-1185">Reference proteome</keyword>
<sequence>SINSERLALLEQRVAALWESIQKGELKAKEQHEEAVGLVQDLHKQINTQTDRDSLSLWVTQLFEPKFTALKEEMERVAVSRVE</sequence>
<evidence type="ECO:0000313" key="2">
    <source>
        <dbReference type="Proteomes" id="UP001529510"/>
    </source>
</evidence>
<organism evidence="1 2">
    <name type="scientific">Cirrhinus mrigala</name>
    <name type="common">Mrigala</name>
    <dbReference type="NCBI Taxonomy" id="683832"/>
    <lineage>
        <taxon>Eukaryota</taxon>
        <taxon>Metazoa</taxon>
        <taxon>Chordata</taxon>
        <taxon>Craniata</taxon>
        <taxon>Vertebrata</taxon>
        <taxon>Euteleostomi</taxon>
        <taxon>Actinopterygii</taxon>
        <taxon>Neopterygii</taxon>
        <taxon>Teleostei</taxon>
        <taxon>Ostariophysi</taxon>
        <taxon>Cypriniformes</taxon>
        <taxon>Cyprinidae</taxon>
        <taxon>Labeoninae</taxon>
        <taxon>Labeonini</taxon>
        <taxon>Cirrhinus</taxon>
    </lineage>
</organism>
<proteinExistence type="predicted"/>
<evidence type="ECO:0000313" key="1">
    <source>
        <dbReference type="EMBL" id="KAL0196855.1"/>
    </source>
</evidence>
<dbReference type="Proteomes" id="UP001529510">
    <property type="component" value="Unassembled WGS sequence"/>
</dbReference>
<accession>A0ABD0RFK0</accession>
<dbReference type="EMBL" id="JAMKFB020000003">
    <property type="protein sequence ID" value="KAL0196855.1"/>
    <property type="molecule type" value="Genomic_DNA"/>
</dbReference>
<feature type="non-terminal residue" evidence="1">
    <location>
        <position position="83"/>
    </location>
</feature>
<name>A0ABD0RFK0_CIRMR</name>
<protein>
    <submittedName>
        <fullName evidence="1">Uncharacterized protein</fullName>
    </submittedName>
</protein>
<reference evidence="1 2" key="1">
    <citation type="submission" date="2024-05" db="EMBL/GenBank/DDBJ databases">
        <title>Genome sequencing and assembly of Indian major carp, Cirrhinus mrigala (Hamilton, 1822).</title>
        <authorList>
            <person name="Mohindra V."/>
            <person name="Chowdhury L.M."/>
            <person name="Lal K."/>
            <person name="Jena J.K."/>
        </authorList>
    </citation>
    <scope>NUCLEOTIDE SEQUENCE [LARGE SCALE GENOMIC DNA]</scope>
    <source>
        <strain evidence="1">CM1030</strain>
        <tissue evidence="1">Blood</tissue>
    </source>
</reference>
<comment type="caution">
    <text evidence="1">The sequence shown here is derived from an EMBL/GenBank/DDBJ whole genome shotgun (WGS) entry which is preliminary data.</text>
</comment>
<feature type="non-terminal residue" evidence="1">
    <location>
        <position position="1"/>
    </location>
</feature>
<gene>
    <name evidence="1" type="ORF">M9458_005395</name>
</gene>